<reference evidence="5" key="1">
    <citation type="journal article" date="2018" name="DNA Res.">
        <title>Multiple hybrid de novo genome assembly of finger millet, an orphan allotetraploid crop.</title>
        <authorList>
            <person name="Hatakeyama M."/>
            <person name="Aluri S."/>
            <person name="Balachadran M.T."/>
            <person name="Sivarajan S.R."/>
            <person name="Patrignani A."/>
            <person name="Gruter S."/>
            <person name="Poveda L."/>
            <person name="Shimizu-Inatsugi R."/>
            <person name="Baeten J."/>
            <person name="Francoijs K.J."/>
            <person name="Nataraja K.N."/>
            <person name="Reddy Y.A.N."/>
            <person name="Phadnis S."/>
            <person name="Ravikumar R.L."/>
            <person name="Schlapbach R."/>
            <person name="Sreeman S.M."/>
            <person name="Shimizu K.K."/>
        </authorList>
    </citation>
    <scope>NUCLEOTIDE SEQUENCE</scope>
</reference>
<evidence type="ECO:0000256" key="1">
    <source>
        <dbReference type="ARBA" id="ARBA00022737"/>
    </source>
</evidence>
<protein>
    <recommendedName>
        <fullName evidence="7">Pentatricopeptide repeat-containing protein</fullName>
    </recommendedName>
</protein>
<keyword evidence="4" id="KW-0732">Signal</keyword>
<name>A0AAV5EJ93_ELECO</name>
<dbReference type="InterPro" id="IPR011990">
    <property type="entry name" value="TPR-like_helical_dom_sf"/>
</dbReference>
<dbReference type="GO" id="GO:0009451">
    <property type="term" value="P:RNA modification"/>
    <property type="evidence" value="ECO:0007669"/>
    <property type="project" value="InterPro"/>
</dbReference>
<accession>A0AAV5EJ93</accession>
<dbReference type="EMBL" id="BQKI01000075">
    <property type="protein sequence ID" value="GJN22587.1"/>
    <property type="molecule type" value="Genomic_DNA"/>
</dbReference>
<keyword evidence="2" id="KW-0809">Transit peptide</keyword>
<reference evidence="5" key="2">
    <citation type="submission" date="2021-12" db="EMBL/GenBank/DDBJ databases">
        <title>Resequencing data analysis of finger millet.</title>
        <authorList>
            <person name="Hatakeyama M."/>
            <person name="Aluri S."/>
            <person name="Balachadran M.T."/>
            <person name="Sivarajan S.R."/>
            <person name="Poveda L."/>
            <person name="Shimizu-Inatsugi R."/>
            <person name="Schlapbach R."/>
            <person name="Sreeman S.M."/>
            <person name="Shimizu K.K."/>
        </authorList>
    </citation>
    <scope>NUCLEOTIDE SEQUENCE</scope>
</reference>
<dbReference type="AlphaFoldDB" id="A0AAV5EJ93"/>
<evidence type="ECO:0000313" key="5">
    <source>
        <dbReference type="EMBL" id="GJN22587.1"/>
    </source>
</evidence>
<dbReference type="PANTHER" id="PTHR47926">
    <property type="entry name" value="PENTATRICOPEPTIDE REPEAT-CONTAINING PROTEIN"/>
    <property type="match status" value="1"/>
</dbReference>
<dbReference type="PANTHER" id="PTHR47926:SF452">
    <property type="entry name" value="PENTATRICOPEPTIDE REPEAT-CONTAINING PROTEIN"/>
    <property type="match status" value="1"/>
</dbReference>
<dbReference type="InterPro" id="IPR046960">
    <property type="entry name" value="PPR_At4g14850-like_plant"/>
</dbReference>
<evidence type="ECO:0000256" key="3">
    <source>
        <dbReference type="PROSITE-ProRule" id="PRU00708"/>
    </source>
</evidence>
<feature type="repeat" description="PPR" evidence="3">
    <location>
        <begin position="318"/>
        <end position="352"/>
    </location>
</feature>
<evidence type="ECO:0008006" key="7">
    <source>
        <dbReference type="Google" id="ProtNLM"/>
    </source>
</evidence>
<dbReference type="InterPro" id="IPR002885">
    <property type="entry name" value="PPR_rpt"/>
</dbReference>
<evidence type="ECO:0000256" key="2">
    <source>
        <dbReference type="ARBA" id="ARBA00022946"/>
    </source>
</evidence>
<organism evidence="5 6">
    <name type="scientific">Eleusine coracana subsp. coracana</name>
    <dbReference type="NCBI Taxonomy" id="191504"/>
    <lineage>
        <taxon>Eukaryota</taxon>
        <taxon>Viridiplantae</taxon>
        <taxon>Streptophyta</taxon>
        <taxon>Embryophyta</taxon>
        <taxon>Tracheophyta</taxon>
        <taxon>Spermatophyta</taxon>
        <taxon>Magnoliopsida</taxon>
        <taxon>Liliopsida</taxon>
        <taxon>Poales</taxon>
        <taxon>Poaceae</taxon>
        <taxon>PACMAD clade</taxon>
        <taxon>Chloridoideae</taxon>
        <taxon>Cynodonteae</taxon>
        <taxon>Eleusininae</taxon>
        <taxon>Eleusine</taxon>
    </lineage>
</organism>
<keyword evidence="1" id="KW-0677">Repeat</keyword>
<feature type="chain" id="PRO_5043629908" description="Pentatricopeptide repeat-containing protein" evidence="4">
    <location>
        <begin position="21"/>
        <end position="532"/>
    </location>
</feature>
<comment type="caution">
    <text evidence="5">The sequence shown here is derived from an EMBL/GenBank/DDBJ whole genome shotgun (WGS) entry which is preliminary data.</text>
</comment>
<dbReference type="Proteomes" id="UP001054889">
    <property type="component" value="Unassembled WGS sequence"/>
</dbReference>
<keyword evidence="6" id="KW-1185">Reference proteome</keyword>
<dbReference type="GO" id="GO:0099402">
    <property type="term" value="P:plant organ development"/>
    <property type="evidence" value="ECO:0007669"/>
    <property type="project" value="UniProtKB-ARBA"/>
</dbReference>
<dbReference type="GO" id="GO:0003723">
    <property type="term" value="F:RNA binding"/>
    <property type="evidence" value="ECO:0007669"/>
    <property type="project" value="InterPro"/>
</dbReference>
<proteinExistence type="predicted"/>
<dbReference type="PROSITE" id="PS51375">
    <property type="entry name" value="PPR"/>
    <property type="match status" value="1"/>
</dbReference>
<evidence type="ECO:0000256" key="4">
    <source>
        <dbReference type="SAM" id="SignalP"/>
    </source>
</evidence>
<evidence type="ECO:0000313" key="6">
    <source>
        <dbReference type="Proteomes" id="UP001054889"/>
    </source>
</evidence>
<gene>
    <name evidence="5" type="primary">gb10167</name>
    <name evidence="5" type="ORF">PR202_gb10167</name>
</gene>
<feature type="signal peptide" evidence="4">
    <location>
        <begin position="1"/>
        <end position="20"/>
    </location>
</feature>
<dbReference type="Gene3D" id="1.25.40.10">
    <property type="entry name" value="Tetratricopeptide repeat domain"/>
    <property type="match status" value="3"/>
</dbReference>
<dbReference type="NCBIfam" id="TIGR00756">
    <property type="entry name" value="PPR"/>
    <property type="match status" value="1"/>
</dbReference>
<dbReference type="FunFam" id="1.25.40.10:FF:000158">
    <property type="entry name" value="pentatricopeptide repeat-containing protein At2g33680"/>
    <property type="match status" value="1"/>
</dbReference>
<sequence>MMHAHLLKTACLQMLPVANSLLAVYDPASAAKLFDQMPLRDHVSWTTIIGACVPAQAVALFRRMLLLDPGIRVDGVVLVVLVRASATLRDARLGSSLHATSHHAPRPAPRRRLLHADRCSEAIHLLQSTSTGQQQQLVTSIHVLADATTIAVLLQLCKKLARPYCCRSLHAFALRRLLLTSSTPLLNALLDAYAKCGLLDYVLSLFHQTLLADRNVVTWSTVIAACVGSDRPYQAMTFYVAMREAGQLIRPNSITMLSLLEACTSRADISSSRCAHGMVLRSGLASDLSVGNAIVDMYGKCGDLTASRRVFDSMPLKDILTWNSMIGAFGMNGCAPDALALVQEMERGGALKPNRVTLLAVLSACAHGGLLQDGVACLQRLAREYSVQPEEAHLTCIADMLARAGDVEGAAKIAGASGPAAWSAVLSGCRTTTNEIGQEAARRVLELEPGNSAGYLLAAMGAVNSGGMHRMMKERGVKVSGAYSMVHVAGEEHKFASWDGRHLHRLQVYAMLHLLHCQMMQKPPPPNTELCN</sequence>
<dbReference type="Pfam" id="PF01535">
    <property type="entry name" value="PPR"/>
    <property type="match status" value="4"/>
</dbReference>